<evidence type="ECO:0000256" key="1">
    <source>
        <dbReference type="ARBA" id="ARBA00023002"/>
    </source>
</evidence>
<protein>
    <submittedName>
        <fullName evidence="4">Dehydrogenase</fullName>
    </submittedName>
</protein>
<sequence>MSNTINVGIIGSGGIAAAHAEAYKQMDDVRIVAVADIIPGKASQFIEQLNLKNVRGFRDHLDLLTLDLDAVSVCTPNVAHHQTSIDSLNSGKHVLVEKPMAVTLTQAIEMVDAAKKADKILTVGFQPRYDPNMQAVKDIVQTGQLGNVYYVQTGGGRRRGMPGGTFIKKSLAGAGAMADIGCYSLDLALNSLGYPKPLTVSAYTSNYFGTNPIYHKEADNFEVEDFGVAMIRLEGDILLNFKISWAMHMDSLGPTLFLGTDAGLKLTPAGNGPWSGVWDGGIGSISMYHDIKGHHVETTIPVQNHRLNIFYEKVRDFVIAIKEGKAAPIPGEQIVINQAIIDGILRSSELGSEVKIKLPDTFK</sequence>
<dbReference type="Gene3D" id="3.40.50.720">
    <property type="entry name" value="NAD(P)-binding Rossmann-like Domain"/>
    <property type="match status" value="1"/>
</dbReference>
<dbReference type="InterPro" id="IPR036291">
    <property type="entry name" value="NAD(P)-bd_dom_sf"/>
</dbReference>
<name>A0ABT9Z215_9BACI</name>
<dbReference type="SUPFAM" id="SSF51735">
    <property type="entry name" value="NAD(P)-binding Rossmann-fold domains"/>
    <property type="match status" value="1"/>
</dbReference>
<proteinExistence type="predicted"/>
<evidence type="ECO:0000259" key="2">
    <source>
        <dbReference type="Pfam" id="PF01408"/>
    </source>
</evidence>
<accession>A0ABT9Z215</accession>
<keyword evidence="1" id="KW-0560">Oxidoreductase</keyword>
<dbReference type="Proteomes" id="UP001232245">
    <property type="component" value="Unassembled WGS sequence"/>
</dbReference>
<dbReference type="InterPro" id="IPR000683">
    <property type="entry name" value="Gfo/Idh/MocA-like_OxRdtase_N"/>
</dbReference>
<dbReference type="PANTHER" id="PTHR43818">
    <property type="entry name" value="BCDNA.GH03377"/>
    <property type="match status" value="1"/>
</dbReference>
<dbReference type="PANTHER" id="PTHR43818:SF11">
    <property type="entry name" value="BCDNA.GH03377"/>
    <property type="match status" value="1"/>
</dbReference>
<dbReference type="Pfam" id="PF01408">
    <property type="entry name" value="GFO_IDH_MocA"/>
    <property type="match status" value="1"/>
</dbReference>
<dbReference type="Pfam" id="PF22725">
    <property type="entry name" value="GFO_IDH_MocA_C3"/>
    <property type="match status" value="1"/>
</dbReference>
<feature type="domain" description="GFO/IDH/MocA-like oxidoreductase" evidence="3">
    <location>
        <begin position="133"/>
        <end position="260"/>
    </location>
</feature>
<dbReference type="EMBL" id="JAUSTZ010000004">
    <property type="protein sequence ID" value="MDQ0226287.1"/>
    <property type="molecule type" value="Genomic_DNA"/>
</dbReference>
<evidence type="ECO:0000259" key="3">
    <source>
        <dbReference type="Pfam" id="PF22725"/>
    </source>
</evidence>
<dbReference type="SUPFAM" id="SSF55347">
    <property type="entry name" value="Glyceraldehyde-3-phosphate dehydrogenase-like, C-terminal domain"/>
    <property type="match status" value="1"/>
</dbReference>
<dbReference type="RefSeq" id="WP_307190719.1">
    <property type="nucleotide sequence ID" value="NZ_JAUSTZ010000004.1"/>
</dbReference>
<reference evidence="4 5" key="1">
    <citation type="submission" date="2023-07" db="EMBL/GenBank/DDBJ databases">
        <title>Genomic Encyclopedia of Type Strains, Phase IV (KMG-IV): sequencing the most valuable type-strain genomes for metagenomic binning, comparative biology and taxonomic classification.</title>
        <authorList>
            <person name="Goeker M."/>
        </authorList>
    </citation>
    <scope>NUCLEOTIDE SEQUENCE [LARGE SCALE GENOMIC DNA]</scope>
    <source>
        <strain evidence="4 5">DSM 17723</strain>
    </source>
</reference>
<feature type="domain" description="Gfo/Idh/MocA-like oxidoreductase N-terminal" evidence="2">
    <location>
        <begin position="5"/>
        <end position="125"/>
    </location>
</feature>
<evidence type="ECO:0000313" key="5">
    <source>
        <dbReference type="Proteomes" id="UP001232245"/>
    </source>
</evidence>
<organism evidence="4 5">
    <name type="scientific">Metabacillus niabensis</name>
    <dbReference type="NCBI Taxonomy" id="324854"/>
    <lineage>
        <taxon>Bacteria</taxon>
        <taxon>Bacillati</taxon>
        <taxon>Bacillota</taxon>
        <taxon>Bacilli</taxon>
        <taxon>Bacillales</taxon>
        <taxon>Bacillaceae</taxon>
        <taxon>Metabacillus</taxon>
    </lineage>
</organism>
<dbReference type="InterPro" id="IPR055170">
    <property type="entry name" value="GFO_IDH_MocA-like_dom"/>
</dbReference>
<gene>
    <name evidence="4" type="ORF">J2S02_002632</name>
</gene>
<comment type="caution">
    <text evidence="4">The sequence shown here is derived from an EMBL/GenBank/DDBJ whole genome shotgun (WGS) entry which is preliminary data.</text>
</comment>
<evidence type="ECO:0000313" key="4">
    <source>
        <dbReference type="EMBL" id="MDQ0226287.1"/>
    </source>
</evidence>
<keyword evidence="5" id="KW-1185">Reference proteome</keyword>
<dbReference type="InterPro" id="IPR050463">
    <property type="entry name" value="Gfo/Idh/MocA_oxidrdct_glycsds"/>
</dbReference>
<dbReference type="Gene3D" id="3.30.360.10">
    <property type="entry name" value="Dihydrodipicolinate Reductase, domain 2"/>
    <property type="match status" value="1"/>
</dbReference>